<dbReference type="GeneID" id="113496834"/>
<dbReference type="Gene3D" id="1.25.40.10">
    <property type="entry name" value="Tetratricopeptide repeat domain"/>
    <property type="match status" value="3"/>
</dbReference>
<keyword evidence="2" id="KW-1185">Reference proteome</keyword>
<dbReference type="InParanoid" id="A0A7E5VUR5"/>
<evidence type="ECO:0000256" key="1">
    <source>
        <dbReference type="PROSITE-ProRule" id="PRU00708"/>
    </source>
</evidence>
<dbReference type="GO" id="GO:0005759">
    <property type="term" value="C:mitochondrial matrix"/>
    <property type="evidence" value="ECO:0007669"/>
    <property type="project" value="TreeGrafter"/>
</dbReference>
<dbReference type="FunCoup" id="A0A7E5VUR5">
    <property type="interactions" value="1453"/>
</dbReference>
<dbReference type="AlphaFoldDB" id="A0A7E5VUR5"/>
<dbReference type="Proteomes" id="UP000322000">
    <property type="component" value="Chromosome 1"/>
</dbReference>
<sequence>MALRCTKLLGLIRRSSVIRHSYITTSVTLPEEIKLPKPKEFKTEDNLVYLEDQDNFGTLSKSTYTFSEEIEDAGDKQEQDFLQNVPVRSQKLTTKQYADIIKQYLKYRRLKEAIDVLEVRMLKEDKVKPENYIYNILIGACADVGYTKKAFKLFNEMKRRALKPTGDTYTCLFSACANSPWPVDGLKNAKHLRELMIEKGIEPNITNYNAMIKAFGRCGDIATAFQIVDEMILKKIKVRVHTLNHLFHACISDKQNGLRHALLVWRKMLLMKEKPNIYTFNLMLKCVKDCNLGSKSDIEELINTIQSQMLIQSKRRSQIKLIESNELINVPEAQLLIEPPEDILKINKDTDKLNNSKNALNELMIQEKQNVQIEFVNKLTKIDTNERSVPNLLSKVLNMEQVTALQEVQTVQDKFAVIGGQDDFLKEMSTYSVKPDIKTFTQILPLLDNTTEAEEKLLKSMKALEIKADIDFYNMLIKKRCLRSDYDAAVSVKDYINDEIEYRKKRYPHSKKLKLKLNIMTYGVLAMTCKTKESAEKLLSEMADKQLKVNIEILGTLLRNGTASANFGYVLYIMNVVKKENIKVNATFLKHLENFNDRCIRNLKENNASAVFKKAFEIFAKFYSTWLKETNVEEALKPEHPWQQFRQKFPETVQRDSVQIKEPKRFYKKHKKYVKYTPKIVN</sequence>
<feature type="repeat" description="PPR" evidence="1">
    <location>
        <begin position="130"/>
        <end position="164"/>
    </location>
</feature>
<dbReference type="PANTHER" id="PTHR24014:SF6">
    <property type="entry name" value="PENTATRICOPEPTIDE REPEAT-CONTAINING PROTEIN 1, MITOCHONDRIAL"/>
    <property type="match status" value="1"/>
</dbReference>
<reference evidence="3" key="1">
    <citation type="submission" date="2025-08" db="UniProtKB">
        <authorList>
            <consortium name="RefSeq"/>
        </authorList>
    </citation>
    <scope>IDENTIFICATION</scope>
</reference>
<feature type="repeat" description="PPR" evidence="1">
    <location>
        <begin position="204"/>
        <end position="238"/>
    </location>
</feature>
<dbReference type="InterPro" id="IPR011990">
    <property type="entry name" value="TPR-like_helical_dom_sf"/>
</dbReference>
<gene>
    <name evidence="3" type="primary">LOC113496834</name>
</gene>
<organism evidence="2 3">
    <name type="scientific">Trichoplusia ni</name>
    <name type="common">Cabbage looper</name>
    <dbReference type="NCBI Taxonomy" id="7111"/>
    <lineage>
        <taxon>Eukaryota</taxon>
        <taxon>Metazoa</taxon>
        <taxon>Ecdysozoa</taxon>
        <taxon>Arthropoda</taxon>
        <taxon>Hexapoda</taxon>
        <taxon>Insecta</taxon>
        <taxon>Pterygota</taxon>
        <taxon>Neoptera</taxon>
        <taxon>Endopterygota</taxon>
        <taxon>Lepidoptera</taxon>
        <taxon>Glossata</taxon>
        <taxon>Ditrysia</taxon>
        <taxon>Noctuoidea</taxon>
        <taxon>Noctuidae</taxon>
        <taxon>Plusiinae</taxon>
        <taxon>Trichoplusia</taxon>
    </lineage>
</organism>
<name>A0A7E5VUR5_TRINI</name>
<evidence type="ECO:0000313" key="3">
    <source>
        <dbReference type="RefSeq" id="XP_026732002.1"/>
    </source>
</evidence>
<dbReference type="InterPro" id="IPR002885">
    <property type="entry name" value="PPR_rpt"/>
</dbReference>
<dbReference type="GO" id="GO:0042780">
    <property type="term" value="P:tRNA 3'-end processing"/>
    <property type="evidence" value="ECO:0007669"/>
    <property type="project" value="TreeGrafter"/>
</dbReference>
<dbReference type="Pfam" id="PF13041">
    <property type="entry name" value="PPR_2"/>
    <property type="match status" value="2"/>
</dbReference>
<evidence type="ECO:0000313" key="2">
    <source>
        <dbReference type="Proteomes" id="UP000322000"/>
    </source>
</evidence>
<dbReference type="OrthoDB" id="185373at2759"/>
<dbReference type="RefSeq" id="XP_026732002.1">
    <property type="nucleotide sequence ID" value="XM_026876201.1"/>
</dbReference>
<proteinExistence type="predicted"/>
<accession>A0A7E5VUR5</accession>
<dbReference type="NCBIfam" id="TIGR00756">
    <property type="entry name" value="PPR"/>
    <property type="match status" value="2"/>
</dbReference>
<dbReference type="KEGG" id="tnl:113496834"/>
<protein>
    <submittedName>
        <fullName evidence="3">Pentatricopeptide repeat-containing protein 1, mitochondrial</fullName>
    </submittedName>
</protein>
<dbReference type="GO" id="GO:0000049">
    <property type="term" value="F:tRNA binding"/>
    <property type="evidence" value="ECO:0007669"/>
    <property type="project" value="TreeGrafter"/>
</dbReference>
<dbReference type="PROSITE" id="PS51375">
    <property type="entry name" value="PPR"/>
    <property type="match status" value="2"/>
</dbReference>
<dbReference type="Pfam" id="PF13812">
    <property type="entry name" value="PPR_3"/>
    <property type="match status" value="1"/>
</dbReference>
<dbReference type="PANTHER" id="PTHR24014">
    <property type="entry name" value="2-OXOGLUTARATE AND IRON-DEPENDENT OXYGENASE DOMAIN-CONTAINING PROTEIN 2"/>
    <property type="match status" value="1"/>
</dbReference>